<feature type="region of interest" description="Disordered" evidence="2">
    <location>
        <begin position="187"/>
        <end position="231"/>
    </location>
</feature>
<sequence>MNQPLAEQAAGKQLDARRPASSFQAPETRWQVAGVEETDGDGTGLLSELLTPRSNPAPSKHCMTSCSFMPAVRPSHRVAAPVPHSPGPAWATHYTWTSLSTKLCKGQNIYGDNSSTRLALARRGKKRLVIKKKPSRHKRHKNCRKQGQPGAGVQEGALLSHYQATYTYLPGIPRCSSKRLLHTPLHPKPPGKALSTTQQAEFVPPVPGKRTKPRVQHPKPTGDAWSAGLLQEPCRPPREPFRRQMLYSLHFPPQAPAVTALQQPPSQMQHTAAPFAHPSTTAQDCFGGRWGQWPTRYGELPALAGAHNMTTTHGSTYCPVPLERRGARAPTKGAEAVGQPAQVEYMTWYQSDFPARASLPARALLAQPALDNLAINQSLGTSFQTVQRESYRGWDPGRYPRAGLVRLKDELGRERGGEFSGDTVTKLSYPPLPLDRPSGTVQRPTTVLKSLAAKFSDSTAHKFFFRDWGAQPRIRHGDPHDGIYIRPLAKFECQTTTHSTYLPKRAEKAKSCKPEQQAMEAQGEQDFSTTHRDSYRLLPLPVCRLQTYLIQQQQKAGEEVNSLAPVEA</sequence>
<dbReference type="Proteomes" id="UP000050525">
    <property type="component" value="Unassembled WGS sequence"/>
</dbReference>
<comment type="caution">
    <text evidence="3">The sequence shown here is derived from an EMBL/GenBank/DDBJ whole genome shotgun (WGS) entry which is preliminary data.</text>
</comment>
<dbReference type="PANTHER" id="PTHR31516">
    <property type="entry name" value="STABILIZER OF AXONEMAL MICROTUBULES 2"/>
    <property type="match status" value="1"/>
</dbReference>
<proteinExistence type="inferred from homology"/>
<dbReference type="GO" id="GO:0008017">
    <property type="term" value="F:microtubule binding"/>
    <property type="evidence" value="ECO:0007669"/>
    <property type="project" value="InterPro"/>
</dbReference>
<organism evidence="3 4">
    <name type="scientific">Alligator mississippiensis</name>
    <name type="common">American alligator</name>
    <dbReference type="NCBI Taxonomy" id="8496"/>
    <lineage>
        <taxon>Eukaryota</taxon>
        <taxon>Metazoa</taxon>
        <taxon>Chordata</taxon>
        <taxon>Craniata</taxon>
        <taxon>Vertebrata</taxon>
        <taxon>Euteleostomi</taxon>
        <taxon>Archelosauria</taxon>
        <taxon>Archosauria</taxon>
        <taxon>Crocodylia</taxon>
        <taxon>Alligatoridae</taxon>
        <taxon>Alligatorinae</taxon>
        <taxon>Alligator</taxon>
    </lineage>
</organism>
<evidence type="ECO:0000313" key="3">
    <source>
        <dbReference type="EMBL" id="KYO17720.1"/>
    </source>
</evidence>
<reference evidence="3 4" key="1">
    <citation type="journal article" date="2012" name="Genome Biol.">
        <title>Sequencing three crocodilian genomes to illuminate the evolution of archosaurs and amniotes.</title>
        <authorList>
            <person name="St John J.A."/>
            <person name="Braun E.L."/>
            <person name="Isberg S.R."/>
            <person name="Miles L.G."/>
            <person name="Chong A.Y."/>
            <person name="Gongora J."/>
            <person name="Dalzell P."/>
            <person name="Moran C."/>
            <person name="Bed'hom B."/>
            <person name="Abzhanov A."/>
            <person name="Burgess S.C."/>
            <person name="Cooksey A.M."/>
            <person name="Castoe T.A."/>
            <person name="Crawford N.G."/>
            <person name="Densmore L.D."/>
            <person name="Drew J.C."/>
            <person name="Edwards S.V."/>
            <person name="Faircloth B.C."/>
            <person name="Fujita M.K."/>
            <person name="Greenwold M.J."/>
            <person name="Hoffmann F.G."/>
            <person name="Howard J.M."/>
            <person name="Iguchi T."/>
            <person name="Janes D.E."/>
            <person name="Khan S.Y."/>
            <person name="Kohno S."/>
            <person name="de Koning A.J."/>
            <person name="Lance S.L."/>
            <person name="McCarthy F.M."/>
            <person name="McCormack J.E."/>
            <person name="Merchant M.E."/>
            <person name="Peterson D.G."/>
            <person name="Pollock D.D."/>
            <person name="Pourmand N."/>
            <person name="Raney B.J."/>
            <person name="Roessler K.A."/>
            <person name="Sanford J.R."/>
            <person name="Sawyer R.H."/>
            <person name="Schmidt C.J."/>
            <person name="Triplett E.W."/>
            <person name="Tuberville T.D."/>
            <person name="Venegas-Anaya M."/>
            <person name="Howard J.T."/>
            <person name="Jarvis E.D."/>
            <person name="Guillette L.J.Jr."/>
            <person name="Glenn T.C."/>
            <person name="Green R.E."/>
            <person name="Ray D.A."/>
        </authorList>
    </citation>
    <scope>NUCLEOTIDE SEQUENCE [LARGE SCALE GENOMIC DNA]</scope>
    <source>
        <strain evidence="3">KSC_2009_1</strain>
    </source>
</reference>
<accession>A0A151LZQ7</accession>
<evidence type="ECO:0000256" key="1">
    <source>
        <dbReference type="ARBA" id="ARBA00008738"/>
    </source>
</evidence>
<dbReference type="PANTHER" id="PTHR31516:SF18">
    <property type="entry name" value="TRANSLATION INITIATION FACTOR IF-2"/>
    <property type="match status" value="1"/>
</dbReference>
<evidence type="ECO:0000256" key="2">
    <source>
        <dbReference type="SAM" id="MobiDB-lite"/>
    </source>
</evidence>
<keyword evidence="4" id="KW-1185">Reference proteome</keyword>
<comment type="similarity">
    <text evidence="1">Belongs to the FAM154 family.</text>
</comment>
<dbReference type="AlphaFoldDB" id="A0A151LZQ7"/>
<evidence type="ECO:0000313" key="4">
    <source>
        <dbReference type="Proteomes" id="UP000050525"/>
    </source>
</evidence>
<feature type="region of interest" description="Disordered" evidence="2">
    <location>
        <begin position="1"/>
        <end position="42"/>
    </location>
</feature>
<dbReference type="EMBL" id="AKHW03006856">
    <property type="protein sequence ID" value="KYO17720.1"/>
    <property type="molecule type" value="Genomic_DNA"/>
</dbReference>
<dbReference type="InterPro" id="IPR033336">
    <property type="entry name" value="SAXO1/2"/>
</dbReference>
<protein>
    <submittedName>
        <fullName evidence="3">Nascent polypeptide-associated complex subunit alpha, muscle-specific form-like</fullName>
    </submittedName>
</protein>
<name>A0A151LZQ7_ALLMI</name>
<feature type="region of interest" description="Disordered" evidence="2">
    <location>
        <begin position="415"/>
        <end position="441"/>
    </location>
</feature>
<gene>
    <name evidence="3" type="ORF">Y1Q_0018135</name>
</gene>
<dbReference type="GO" id="GO:0005856">
    <property type="term" value="C:cytoskeleton"/>
    <property type="evidence" value="ECO:0007669"/>
    <property type="project" value="TreeGrafter"/>
</dbReference>